<gene>
    <name evidence="1" type="ORF">CMUS01_10615</name>
</gene>
<dbReference type="AlphaFoldDB" id="A0A8H6N814"/>
<dbReference type="Proteomes" id="UP000639643">
    <property type="component" value="Unassembled WGS sequence"/>
</dbReference>
<dbReference type="OrthoDB" id="5062850at2759"/>
<accession>A0A8H6N814</accession>
<evidence type="ECO:0000313" key="1">
    <source>
        <dbReference type="EMBL" id="KAF6823624.1"/>
    </source>
</evidence>
<name>A0A8H6N814_9PEZI</name>
<keyword evidence="2" id="KW-1185">Reference proteome</keyword>
<proteinExistence type="predicted"/>
<dbReference type="EMBL" id="WIGM01000496">
    <property type="protein sequence ID" value="KAF6823624.1"/>
    <property type="molecule type" value="Genomic_DNA"/>
</dbReference>
<reference evidence="1" key="1">
    <citation type="journal article" date="2020" name="Phytopathology">
        <title>Genome Sequence Resources of Colletotrichum truncatum, C. plurivorum, C. musicola, and C. sojae: Four Species Pathogenic to Soybean (Glycine max).</title>
        <authorList>
            <person name="Rogerio F."/>
            <person name="Boufleur T.R."/>
            <person name="Ciampi-Guillardi M."/>
            <person name="Sukno S.A."/>
            <person name="Thon M.R."/>
            <person name="Massola Junior N.S."/>
            <person name="Baroncelli R."/>
        </authorList>
    </citation>
    <scope>NUCLEOTIDE SEQUENCE</scope>
    <source>
        <strain evidence="1">LFN0074</strain>
    </source>
</reference>
<organism evidence="1 2">
    <name type="scientific">Colletotrichum musicola</name>
    <dbReference type="NCBI Taxonomy" id="2175873"/>
    <lineage>
        <taxon>Eukaryota</taxon>
        <taxon>Fungi</taxon>
        <taxon>Dikarya</taxon>
        <taxon>Ascomycota</taxon>
        <taxon>Pezizomycotina</taxon>
        <taxon>Sordariomycetes</taxon>
        <taxon>Hypocreomycetidae</taxon>
        <taxon>Glomerellales</taxon>
        <taxon>Glomerellaceae</taxon>
        <taxon>Colletotrichum</taxon>
        <taxon>Colletotrichum orchidearum species complex</taxon>
    </lineage>
</organism>
<protein>
    <submittedName>
        <fullName evidence="1">Uncharacterized protein</fullName>
    </submittedName>
</protein>
<comment type="caution">
    <text evidence="1">The sequence shown here is derived from an EMBL/GenBank/DDBJ whole genome shotgun (WGS) entry which is preliminary data.</text>
</comment>
<evidence type="ECO:0000313" key="2">
    <source>
        <dbReference type="Proteomes" id="UP000639643"/>
    </source>
</evidence>
<sequence>MKSLTFSPWAEETTGRFEYVVTGLPLLHVRRILRLVILDTELYHEIVETMPQFAPNLNAVRTNSYTEVGAPWLKSSGQTPSIFRKLVTSCLRKAVATTRYGDDEACGRPPRPTVLTQADADLVSLDLIPWSIPSKQDLLQLESTVSRSRTSFLRALDIFPLRQLRYSAAAVAVRFLESVPRRVRMRLERIVLEEDHLAVGFSECHGLGLIPFCQENPQLRIERKVDLWRNTLHMTTAHGDNLDRQIWFLQQKYIMDRPTGILQTNHISYPIAVWIMEALELEAAGMPPALLH</sequence>